<proteinExistence type="predicted"/>
<dbReference type="AlphaFoldDB" id="A0A2P2J567"/>
<evidence type="ECO:0000313" key="1">
    <source>
        <dbReference type="EMBL" id="MBW88631.1"/>
    </source>
</evidence>
<reference evidence="1" key="1">
    <citation type="submission" date="2018-02" db="EMBL/GenBank/DDBJ databases">
        <title>Rhizophora mucronata_Transcriptome.</title>
        <authorList>
            <person name="Meera S.P."/>
            <person name="Sreeshan A."/>
            <person name="Augustine A."/>
        </authorList>
    </citation>
    <scope>NUCLEOTIDE SEQUENCE</scope>
    <source>
        <tissue evidence="1">Leaf</tissue>
    </source>
</reference>
<protein>
    <submittedName>
        <fullName evidence="1">Uncharacterized protein</fullName>
    </submittedName>
</protein>
<name>A0A2P2J567_RHIMU</name>
<organism evidence="1">
    <name type="scientific">Rhizophora mucronata</name>
    <name type="common">Asiatic mangrove</name>
    <dbReference type="NCBI Taxonomy" id="61149"/>
    <lineage>
        <taxon>Eukaryota</taxon>
        <taxon>Viridiplantae</taxon>
        <taxon>Streptophyta</taxon>
        <taxon>Embryophyta</taxon>
        <taxon>Tracheophyta</taxon>
        <taxon>Spermatophyta</taxon>
        <taxon>Magnoliopsida</taxon>
        <taxon>eudicotyledons</taxon>
        <taxon>Gunneridae</taxon>
        <taxon>Pentapetalae</taxon>
        <taxon>rosids</taxon>
        <taxon>fabids</taxon>
        <taxon>Malpighiales</taxon>
        <taxon>Rhizophoraceae</taxon>
        <taxon>Rhizophora</taxon>
    </lineage>
</organism>
<sequence>MFNTPEGGNFVFNCPEPLLSVMISMLPEKINEKIYYGKEQVR</sequence>
<accession>A0A2P2J567</accession>
<dbReference type="EMBL" id="GGEC01008148">
    <property type="protein sequence ID" value="MBW88631.1"/>
    <property type="molecule type" value="Transcribed_RNA"/>
</dbReference>